<gene>
    <name evidence="4" type="ORF">CXQ85_005167</name>
</gene>
<dbReference type="AlphaFoldDB" id="A0A2V1AXM6"/>
<dbReference type="GO" id="GO:0005737">
    <property type="term" value="C:cytoplasm"/>
    <property type="evidence" value="ECO:0007669"/>
    <property type="project" value="UniProtKB-SubCell"/>
</dbReference>
<name>A0A2V1AXM6_9ASCO</name>
<proteinExistence type="predicted"/>
<dbReference type="GO" id="GO:0045116">
    <property type="term" value="P:protein neddylation"/>
    <property type="evidence" value="ECO:0007669"/>
    <property type="project" value="TreeGrafter"/>
</dbReference>
<dbReference type="InterPro" id="IPR035985">
    <property type="entry name" value="Ubiquitin-activating_enz"/>
</dbReference>
<dbReference type="PANTHER" id="PTHR10953">
    <property type="entry name" value="UBIQUITIN-ACTIVATING ENZYME E1"/>
    <property type="match status" value="1"/>
</dbReference>
<accession>A0A2V1AXM6</accession>
<dbReference type="RefSeq" id="XP_025343535.1">
    <property type="nucleotide sequence ID" value="XM_025488768.1"/>
</dbReference>
<dbReference type="OrthoDB" id="1708823at2759"/>
<sequence length="233" mass="26549">MSPNLNKEEKYDRQLRLWAKDGQSRLEKCHVCLLNATPTGAEALKNLVLPGIGAFTIVDERTITKNDLSGNFFLEDKDIGMSFAERTAKSLLELNPSVECHSVRMSAQDCLTTPDFFESFDMVLVSDYLPLPDLLVLKERLWLKNIPLLHVSTCGFYGSLQIFCNETTIVETHDPSQTYDLRIDKPWPALQEYADSFNLEALDDTEHAHVPYIIIFIKALESWKDNHGGWLLK</sequence>
<keyword evidence="2" id="KW-0963">Cytoplasm</keyword>
<dbReference type="VEuPathDB" id="FungiDB:CXQ85_005167"/>
<evidence type="ECO:0000256" key="1">
    <source>
        <dbReference type="ARBA" id="ARBA00004496"/>
    </source>
</evidence>
<keyword evidence="5" id="KW-1185">Reference proteome</keyword>
<dbReference type="GeneID" id="37010497"/>
<comment type="subcellular location">
    <subcellularLocation>
        <location evidence="1">Cytoplasm</location>
    </subcellularLocation>
</comment>
<dbReference type="Gene3D" id="3.40.50.720">
    <property type="entry name" value="NAD(P)-binding Rossmann-like Domain"/>
    <property type="match status" value="1"/>
</dbReference>
<evidence type="ECO:0000256" key="2">
    <source>
        <dbReference type="ARBA" id="ARBA00022490"/>
    </source>
</evidence>
<dbReference type="GO" id="GO:0019781">
    <property type="term" value="F:NEDD8 activating enzyme activity"/>
    <property type="evidence" value="ECO:0007669"/>
    <property type="project" value="TreeGrafter"/>
</dbReference>
<dbReference type="Proteomes" id="UP000244309">
    <property type="component" value="Unassembled WGS sequence"/>
</dbReference>
<dbReference type="InterPro" id="IPR000594">
    <property type="entry name" value="ThiF_NAD_FAD-bd"/>
</dbReference>
<organism evidence="4 5">
    <name type="scientific">Candidozyma haemuli</name>
    <dbReference type="NCBI Taxonomy" id="45357"/>
    <lineage>
        <taxon>Eukaryota</taxon>
        <taxon>Fungi</taxon>
        <taxon>Dikarya</taxon>
        <taxon>Ascomycota</taxon>
        <taxon>Saccharomycotina</taxon>
        <taxon>Pichiomycetes</taxon>
        <taxon>Metschnikowiaceae</taxon>
        <taxon>Candidozyma</taxon>
    </lineage>
</organism>
<dbReference type="InterPro" id="IPR045886">
    <property type="entry name" value="ThiF/MoeB/HesA"/>
</dbReference>
<dbReference type="Pfam" id="PF00899">
    <property type="entry name" value="ThiF"/>
    <property type="match status" value="1"/>
</dbReference>
<evidence type="ECO:0000259" key="3">
    <source>
        <dbReference type="Pfam" id="PF00899"/>
    </source>
</evidence>
<dbReference type="SUPFAM" id="SSF69572">
    <property type="entry name" value="Activating enzymes of the ubiquitin-like proteins"/>
    <property type="match status" value="1"/>
</dbReference>
<dbReference type="EMBL" id="PKFO01000008">
    <property type="protein sequence ID" value="PVH22595.1"/>
    <property type="molecule type" value="Genomic_DNA"/>
</dbReference>
<evidence type="ECO:0000313" key="5">
    <source>
        <dbReference type="Proteomes" id="UP000244309"/>
    </source>
</evidence>
<comment type="caution">
    <text evidence="4">The sequence shown here is derived from an EMBL/GenBank/DDBJ whole genome shotgun (WGS) entry which is preliminary data.</text>
</comment>
<dbReference type="PANTHER" id="PTHR10953:SF29">
    <property type="entry name" value="NEDD8-ACTIVATING ENZYME E1 REGULATORY SUBUNIT"/>
    <property type="match status" value="1"/>
</dbReference>
<evidence type="ECO:0000313" key="4">
    <source>
        <dbReference type="EMBL" id="PVH22595.1"/>
    </source>
</evidence>
<reference evidence="4 5" key="1">
    <citation type="submission" date="2017-12" db="EMBL/GenBank/DDBJ databases">
        <title>Genome Sequence of a Multidrug-Resistant Candida haemulonii Isolate from a Patient with Chronic Leg Ulcers in Israel.</title>
        <authorList>
            <person name="Chow N.A."/>
            <person name="Gade L."/>
            <person name="Batra D."/>
            <person name="Rowe L.A."/>
            <person name="Ben-Ami R."/>
            <person name="Loparev V.N."/>
            <person name="Litvintseva A.P."/>
        </authorList>
    </citation>
    <scope>NUCLEOTIDE SEQUENCE [LARGE SCALE GENOMIC DNA]</scope>
    <source>
        <strain evidence="4 5">B11899</strain>
    </source>
</reference>
<dbReference type="STRING" id="45357.A0A2V1AXM6"/>
<feature type="domain" description="THIF-type NAD/FAD binding fold" evidence="3">
    <location>
        <begin position="11"/>
        <end position="175"/>
    </location>
</feature>
<protein>
    <recommendedName>
        <fullName evidence="3">THIF-type NAD/FAD binding fold domain-containing protein</fullName>
    </recommendedName>
</protein>